<organism evidence="2 3">
    <name type="scientific">Candidatus Kaiserbacteria bacterium GWA2_50_9</name>
    <dbReference type="NCBI Taxonomy" id="1798474"/>
    <lineage>
        <taxon>Bacteria</taxon>
        <taxon>Candidatus Kaiseribacteriota</taxon>
    </lineage>
</organism>
<dbReference type="Proteomes" id="UP000179014">
    <property type="component" value="Unassembled WGS sequence"/>
</dbReference>
<accession>A0A1F6BVY0</accession>
<name>A0A1F6BVY0_9BACT</name>
<protein>
    <recommendedName>
        <fullName evidence="4">Transmembrane protein</fullName>
    </recommendedName>
</protein>
<proteinExistence type="predicted"/>
<keyword evidence="1" id="KW-0812">Transmembrane</keyword>
<keyword evidence="1" id="KW-1133">Transmembrane helix</keyword>
<sequence length="91" mass="10578">MDPELKRELDMIRALAKENHDMLRAIRRHQWWSFITTFVFWVVVLVAPFYLYQQYVQPIVSKFSAMSGTATPSDPSITGIQKLINSFKSGQ</sequence>
<reference evidence="2 3" key="1">
    <citation type="journal article" date="2016" name="Nat. Commun.">
        <title>Thousands of microbial genomes shed light on interconnected biogeochemical processes in an aquifer system.</title>
        <authorList>
            <person name="Anantharaman K."/>
            <person name="Brown C.T."/>
            <person name="Hug L.A."/>
            <person name="Sharon I."/>
            <person name="Castelle C.J."/>
            <person name="Probst A.J."/>
            <person name="Thomas B.C."/>
            <person name="Singh A."/>
            <person name="Wilkins M.J."/>
            <person name="Karaoz U."/>
            <person name="Brodie E.L."/>
            <person name="Williams K.H."/>
            <person name="Hubbard S.S."/>
            <person name="Banfield J.F."/>
        </authorList>
    </citation>
    <scope>NUCLEOTIDE SEQUENCE [LARGE SCALE GENOMIC DNA]</scope>
</reference>
<dbReference type="EMBL" id="MFKN01000012">
    <property type="protein sequence ID" value="OGG41106.1"/>
    <property type="molecule type" value="Genomic_DNA"/>
</dbReference>
<evidence type="ECO:0000313" key="3">
    <source>
        <dbReference type="Proteomes" id="UP000179014"/>
    </source>
</evidence>
<dbReference type="AlphaFoldDB" id="A0A1F6BVY0"/>
<evidence type="ECO:0000313" key="2">
    <source>
        <dbReference type="EMBL" id="OGG41106.1"/>
    </source>
</evidence>
<comment type="caution">
    <text evidence="2">The sequence shown here is derived from an EMBL/GenBank/DDBJ whole genome shotgun (WGS) entry which is preliminary data.</text>
</comment>
<gene>
    <name evidence="2" type="ORF">A2118_03350</name>
</gene>
<dbReference type="STRING" id="1798474.A2118_03350"/>
<keyword evidence="1" id="KW-0472">Membrane</keyword>
<evidence type="ECO:0000256" key="1">
    <source>
        <dbReference type="SAM" id="Phobius"/>
    </source>
</evidence>
<evidence type="ECO:0008006" key="4">
    <source>
        <dbReference type="Google" id="ProtNLM"/>
    </source>
</evidence>
<feature type="transmembrane region" description="Helical" evidence="1">
    <location>
        <begin position="31"/>
        <end position="52"/>
    </location>
</feature>